<dbReference type="GO" id="GO:0007017">
    <property type="term" value="P:microtubule-based process"/>
    <property type="evidence" value="ECO:0007669"/>
    <property type="project" value="InterPro"/>
</dbReference>
<dbReference type="Proteomes" id="UP000612055">
    <property type="component" value="Unassembled WGS sequence"/>
</dbReference>
<keyword evidence="2" id="KW-0812">Transmembrane</keyword>
<dbReference type="InterPro" id="IPR037177">
    <property type="entry name" value="DLC_sf"/>
</dbReference>
<dbReference type="Gene3D" id="3.30.740.10">
    <property type="entry name" value="Protein Inhibitor Of Neuronal Nitric Oxide Synthase"/>
    <property type="match status" value="1"/>
</dbReference>
<dbReference type="EMBL" id="JAEHOE010000056">
    <property type="protein sequence ID" value="KAG2491131.1"/>
    <property type="molecule type" value="Genomic_DNA"/>
</dbReference>
<keyword evidence="4" id="KW-1185">Reference proteome</keyword>
<evidence type="ECO:0000256" key="1">
    <source>
        <dbReference type="SAM" id="MobiDB-lite"/>
    </source>
</evidence>
<feature type="region of interest" description="Disordered" evidence="1">
    <location>
        <begin position="161"/>
        <end position="193"/>
    </location>
</feature>
<feature type="transmembrane region" description="Helical" evidence="2">
    <location>
        <begin position="208"/>
        <end position="227"/>
    </location>
</feature>
<organism evidence="3 4">
    <name type="scientific">Edaphochlamys debaryana</name>
    <dbReference type="NCBI Taxonomy" id="47281"/>
    <lineage>
        <taxon>Eukaryota</taxon>
        <taxon>Viridiplantae</taxon>
        <taxon>Chlorophyta</taxon>
        <taxon>core chlorophytes</taxon>
        <taxon>Chlorophyceae</taxon>
        <taxon>CS clade</taxon>
        <taxon>Chlamydomonadales</taxon>
        <taxon>Chlamydomonadales incertae sedis</taxon>
        <taxon>Edaphochlamys</taxon>
    </lineage>
</organism>
<protein>
    <submittedName>
        <fullName evidence="3">Uncharacterized protein</fullName>
    </submittedName>
</protein>
<accession>A0A835XVV2</accession>
<comment type="caution">
    <text evidence="3">The sequence shown here is derived from an EMBL/GenBank/DDBJ whole genome shotgun (WGS) entry which is preliminary data.</text>
</comment>
<dbReference type="GO" id="GO:0030286">
    <property type="term" value="C:dynein complex"/>
    <property type="evidence" value="ECO:0007669"/>
    <property type="project" value="InterPro"/>
</dbReference>
<proteinExistence type="predicted"/>
<gene>
    <name evidence="3" type="ORF">HYH03_010574</name>
</gene>
<name>A0A835XVV2_9CHLO</name>
<dbReference type="AlphaFoldDB" id="A0A835XVV2"/>
<evidence type="ECO:0000313" key="3">
    <source>
        <dbReference type="EMBL" id="KAG2491131.1"/>
    </source>
</evidence>
<evidence type="ECO:0000256" key="2">
    <source>
        <dbReference type="SAM" id="Phobius"/>
    </source>
</evidence>
<reference evidence="3" key="1">
    <citation type="journal article" date="2020" name="bioRxiv">
        <title>Comparative genomics of Chlamydomonas.</title>
        <authorList>
            <person name="Craig R.J."/>
            <person name="Hasan A.R."/>
            <person name="Ness R.W."/>
            <person name="Keightley P.D."/>
        </authorList>
    </citation>
    <scope>NUCLEOTIDE SEQUENCE</scope>
    <source>
        <strain evidence="3">CCAP 11/70</strain>
    </source>
</reference>
<evidence type="ECO:0000313" key="4">
    <source>
        <dbReference type="Proteomes" id="UP000612055"/>
    </source>
</evidence>
<keyword evidence="2" id="KW-1133">Transmembrane helix</keyword>
<sequence>MASPCPPRPCPHPPPQAALLIWDRRRTDAKLASWAASVLTFKGSLPPDTVPLVAKALGAAVKETDMPPALQLATPKAVDQALTAAPQPRGVARALGQALLRTAQSGGHVARAVGTTLRELHGGLWSCVRGWEDYAVHNRPGTYMCLVMRGVRLVVFQGRSEDSVPPSQQQAPGPRPATAAAAIGGGGVDGDDGGEPDWRPAIRQCRRWLAVAGVGFVMVAVGSFQLIRQQRQIEAKLKSWAASLLDVKGRLPPDTVSAAVPLVAKALGAAVKKTDMPPALQLTTFRAVDQALKERPSRRVAREQGYVAWTAQRVRSALESELGGRWSCVTRCGEYDVSFELGTYMVMEMRGRQLMVFRVRGEGEGK</sequence>
<keyword evidence="2" id="KW-0472">Membrane</keyword>